<dbReference type="AlphaFoldDB" id="A0A2N8P7Y8"/>
<evidence type="ECO:0000259" key="6">
    <source>
        <dbReference type="PROSITE" id="PS50977"/>
    </source>
</evidence>
<comment type="caution">
    <text evidence="7">The sequence shown here is derived from an EMBL/GenBank/DDBJ whole genome shotgun (WGS) entry which is preliminary data.</text>
</comment>
<dbReference type="RefSeq" id="WP_102924848.1">
    <property type="nucleotide sequence ID" value="NZ_LJSN01000003.1"/>
</dbReference>
<evidence type="ECO:0000256" key="2">
    <source>
        <dbReference type="ARBA" id="ARBA00023125"/>
    </source>
</evidence>
<reference evidence="8" key="1">
    <citation type="submission" date="2015-09" db="EMBL/GenBank/DDBJ databases">
        <authorList>
            <person name="Graham D.E."/>
            <person name="Mahan K.M."/>
            <person name="Klingeman D.M."/>
            <person name="Fida T."/>
            <person name="Giannone R.J."/>
            <person name="Hettich R.L."/>
            <person name="Parry R.J."/>
            <person name="Spain J.C."/>
        </authorList>
    </citation>
    <scope>NUCLEOTIDE SEQUENCE [LARGE SCALE GENOMIC DNA]</scope>
    <source>
        <strain evidence="8">JCM 4701</strain>
    </source>
</reference>
<dbReference type="SUPFAM" id="SSF46689">
    <property type="entry name" value="Homeodomain-like"/>
    <property type="match status" value="1"/>
</dbReference>
<feature type="region of interest" description="Disordered" evidence="5">
    <location>
        <begin position="1"/>
        <end position="25"/>
    </location>
</feature>
<keyword evidence="1" id="KW-0805">Transcription regulation</keyword>
<dbReference type="PRINTS" id="PR00455">
    <property type="entry name" value="HTHTETR"/>
</dbReference>
<feature type="DNA-binding region" description="H-T-H motif" evidence="4">
    <location>
        <begin position="51"/>
        <end position="70"/>
    </location>
</feature>
<sequence>MRSEIDPSGQPDNGESTPTEPERSLIEKVRRAQIIEAAIDVIAVRGFAKASMAQIAERAGVSKGVISYHFAGKNELIERTVEQIYDRLGAFVASRLAAEGETGTAAWLRIYIGSLAEHMADHRTQLIALGEIFTQFRTENGELRYGIASSESLFAHLEEVFRAGQQRGELRAFDARVMAVSLQAAIDDMFAYWSVHPDHDLAAHARELTDLFWHATRADGRADS</sequence>
<dbReference type="InterPro" id="IPR036271">
    <property type="entry name" value="Tet_transcr_reg_TetR-rel_C_sf"/>
</dbReference>
<dbReference type="InterPro" id="IPR050109">
    <property type="entry name" value="HTH-type_TetR-like_transc_reg"/>
</dbReference>
<protein>
    <submittedName>
        <fullName evidence="7">TetR family transcriptional regulator</fullName>
    </submittedName>
</protein>
<keyword evidence="2 4" id="KW-0238">DNA-binding</keyword>
<evidence type="ECO:0000256" key="3">
    <source>
        <dbReference type="ARBA" id="ARBA00023163"/>
    </source>
</evidence>
<evidence type="ECO:0000313" key="8">
    <source>
        <dbReference type="Proteomes" id="UP000236047"/>
    </source>
</evidence>
<keyword evidence="8" id="KW-1185">Reference proteome</keyword>
<dbReference type="PANTHER" id="PTHR30055">
    <property type="entry name" value="HTH-TYPE TRANSCRIPTIONAL REGULATOR RUTR"/>
    <property type="match status" value="1"/>
</dbReference>
<dbReference type="PROSITE" id="PS50977">
    <property type="entry name" value="HTH_TETR_2"/>
    <property type="match status" value="1"/>
</dbReference>
<dbReference type="Gene3D" id="1.10.357.10">
    <property type="entry name" value="Tetracycline Repressor, domain 2"/>
    <property type="match status" value="1"/>
</dbReference>
<name>A0A2N8P7Y8_STRNR</name>
<evidence type="ECO:0000256" key="1">
    <source>
        <dbReference type="ARBA" id="ARBA00023015"/>
    </source>
</evidence>
<dbReference type="EMBL" id="LJSN01000003">
    <property type="protein sequence ID" value="PNE37125.1"/>
    <property type="molecule type" value="Genomic_DNA"/>
</dbReference>
<accession>A0A2N8P7Y8</accession>
<feature type="domain" description="HTH tetR-type" evidence="6">
    <location>
        <begin position="28"/>
        <end position="88"/>
    </location>
</feature>
<gene>
    <name evidence="7" type="ORF">AOB60_22230</name>
</gene>
<dbReference type="InterPro" id="IPR023772">
    <property type="entry name" value="DNA-bd_HTH_TetR-type_CS"/>
</dbReference>
<evidence type="ECO:0000313" key="7">
    <source>
        <dbReference type="EMBL" id="PNE37125.1"/>
    </source>
</evidence>
<dbReference type="GO" id="GO:0003700">
    <property type="term" value="F:DNA-binding transcription factor activity"/>
    <property type="evidence" value="ECO:0007669"/>
    <property type="project" value="TreeGrafter"/>
</dbReference>
<organism evidence="7 8">
    <name type="scientific">Streptomyces noursei</name>
    <name type="common">Streptomyces albulus</name>
    <dbReference type="NCBI Taxonomy" id="1971"/>
    <lineage>
        <taxon>Bacteria</taxon>
        <taxon>Bacillati</taxon>
        <taxon>Actinomycetota</taxon>
        <taxon>Actinomycetes</taxon>
        <taxon>Kitasatosporales</taxon>
        <taxon>Streptomycetaceae</taxon>
        <taxon>Streptomyces</taxon>
    </lineage>
</organism>
<dbReference type="GO" id="GO:0000976">
    <property type="term" value="F:transcription cis-regulatory region binding"/>
    <property type="evidence" value="ECO:0007669"/>
    <property type="project" value="TreeGrafter"/>
</dbReference>
<proteinExistence type="predicted"/>
<evidence type="ECO:0000256" key="5">
    <source>
        <dbReference type="SAM" id="MobiDB-lite"/>
    </source>
</evidence>
<keyword evidence="3" id="KW-0804">Transcription</keyword>
<feature type="compositionally biased region" description="Polar residues" evidence="5">
    <location>
        <begin position="10"/>
        <end position="19"/>
    </location>
</feature>
<dbReference type="PANTHER" id="PTHR30055:SF234">
    <property type="entry name" value="HTH-TYPE TRANSCRIPTIONAL REGULATOR BETI"/>
    <property type="match status" value="1"/>
</dbReference>
<dbReference type="InterPro" id="IPR009057">
    <property type="entry name" value="Homeodomain-like_sf"/>
</dbReference>
<evidence type="ECO:0000256" key="4">
    <source>
        <dbReference type="PROSITE-ProRule" id="PRU00335"/>
    </source>
</evidence>
<dbReference type="PROSITE" id="PS01081">
    <property type="entry name" value="HTH_TETR_1"/>
    <property type="match status" value="1"/>
</dbReference>
<dbReference type="Proteomes" id="UP000236047">
    <property type="component" value="Unassembled WGS sequence"/>
</dbReference>
<dbReference type="SUPFAM" id="SSF48498">
    <property type="entry name" value="Tetracyclin repressor-like, C-terminal domain"/>
    <property type="match status" value="1"/>
</dbReference>
<dbReference type="Pfam" id="PF00440">
    <property type="entry name" value="TetR_N"/>
    <property type="match status" value="1"/>
</dbReference>
<dbReference type="InterPro" id="IPR001647">
    <property type="entry name" value="HTH_TetR"/>
</dbReference>